<feature type="compositionally biased region" description="Gly residues" evidence="1">
    <location>
        <begin position="1"/>
        <end position="10"/>
    </location>
</feature>
<comment type="caution">
    <text evidence="2">The sequence shown here is derived from an EMBL/GenBank/DDBJ whole genome shotgun (WGS) entry which is preliminary data.</text>
</comment>
<evidence type="ECO:0000313" key="2">
    <source>
        <dbReference type="EMBL" id="MPD04210.1"/>
    </source>
</evidence>
<keyword evidence="3" id="KW-1185">Reference proteome</keyword>
<dbReference type="AlphaFoldDB" id="A0A5B7KAN5"/>
<evidence type="ECO:0000256" key="1">
    <source>
        <dbReference type="SAM" id="MobiDB-lite"/>
    </source>
</evidence>
<accession>A0A5B7KAN5</accession>
<feature type="region of interest" description="Disordered" evidence="1">
    <location>
        <begin position="1"/>
        <end position="41"/>
    </location>
</feature>
<name>A0A5B7KAN5_PORTR</name>
<organism evidence="2 3">
    <name type="scientific">Portunus trituberculatus</name>
    <name type="common">Swimming crab</name>
    <name type="synonym">Neptunus trituberculatus</name>
    <dbReference type="NCBI Taxonomy" id="210409"/>
    <lineage>
        <taxon>Eukaryota</taxon>
        <taxon>Metazoa</taxon>
        <taxon>Ecdysozoa</taxon>
        <taxon>Arthropoda</taxon>
        <taxon>Crustacea</taxon>
        <taxon>Multicrustacea</taxon>
        <taxon>Malacostraca</taxon>
        <taxon>Eumalacostraca</taxon>
        <taxon>Eucarida</taxon>
        <taxon>Decapoda</taxon>
        <taxon>Pleocyemata</taxon>
        <taxon>Brachyura</taxon>
        <taxon>Eubrachyura</taxon>
        <taxon>Portunoidea</taxon>
        <taxon>Portunidae</taxon>
        <taxon>Portuninae</taxon>
        <taxon>Portunus</taxon>
    </lineage>
</organism>
<protein>
    <submittedName>
        <fullName evidence="2">Uncharacterized protein</fullName>
    </submittedName>
</protein>
<feature type="compositionally biased region" description="Basic and acidic residues" evidence="1">
    <location>
        <begin position="29"/>
        <end position="40"/>
    </location>
</feature>
<evidence type="ECO:0000313" key="3">
    <source>
        <dbReference type="Proteomes" id="UP000324222"/>
    </source>
</evidence>
<gene>
    <name evidence="2" type="ORF">E2C01_099884</name>
</gene>
<dbReference type="EMBL" id="VSRR010139864">
    <property type="protein sequence ID" value="MPD04210.1"/>
    <property type="molecule type" value="Genomic_DNA"/>
</dbReference>
<proteinExistence type="predicted"/>
<dbReference type="Proteomes" id="UP000324222">
    <property type="component" value="Unassembled WGS sequence"/>
</dbReference>
<reference evidence="2 3" key="1">
    <citation type="submission" date="2019-05" db="EMBL/GenBank/DDBJ databases">
        <title>Another draft genome of Portunus trituberculatus and its Hox gene families provides insights of decapod evolution.</title>
        <authorList>
            <person name="Jeong J.-H."/>
            <person name="Song I."/>
            <person name="Kim S."/>
            <person name="Choi T."/>
            <person name="Kim D."/>
            <person name="Ryu S."/>
            <person name="Kim W."/>
        </authorList>
    </citation>
    <scope>NUCLEOTIDE SEQUENCE [LARGE SCALE GENOMIC DNA]</scope>
    <source>
        <tissue evidence="2">Muscle</tissue>
    </source>
</reference>
<sequence length="114" mass="12886">MREQGEGGARCGEPRRSFVTPEGRATLHKNSDRWTPRYADEQTPGKQLPVIVRVLRERVLAGMARRKACFTAARCEYPNSSLLDRWNLTPASLTGLGAPKVKLFIFFLFAEIFC</sequence>